<evidence type="ECO:0000256" key="2">
    <source>
        <dbReference type="PROSITE-ProRule" id="PRU00302"/>
    </source>
</evidence>
<feature type="disulfide bond" evidence="2">
    <location>
        <begin position="366"/>
        <end position="393"/>
    </location>
</feature>
<keyword evidence="7" id="KW-1185">Reference proteome</keyword>
<comment type="caution">
    <text evidence="2">Lacks conserved residue(s) required for the propagation of feature annotation.</text>
</comment>
<dbReference type="Gene3D" id="2.10.70.10">
    <property type="entry name" value="Complement Module, domain 1"/>
    <property type="match status" value="1"/>
</dbReference>
<evidence type="ECO:0000259" key="5">
    <source>
        <dbReference type="PROSITE" id="PS50923"/>
    </source>
</evidence>
<feature type="compositionally biased region" description="Low complexity" evidence="3">
    <location>
        <begin position="443"/>
        <end position="453"/>
    </location>
</feature>
<gene>
    <name evidence="6" type="ORF">DPMN_112628</name>
</gene>
<protein>
    <recommendedName>
        <fullName evidence="5">Sushi domain-containing protein</fullName>
    </recommendedName>
</protein>
<proteinExistence type="predicted"/>
<name>A0A9D4QQ69_DREPO</name>
<dbReference type="Pfam" id="PF23069">
    <property type="entry name" value="DUF7042"/>
    <property type="match status" value="1"/>
</dbReference>
<keyword evidence="4" id="KW-1133">Transmembrane helix</keyword>
<dbReference type="AlphaFoldDB" id="A0A9D4QQ69"/>
<organism evidence="6 7">
    <name type="scientific">Dreissena polymorpha</name>
    <name type="common">Zebra mussel</name>
    <name type="synonym">Mytilus polymorpha</name>
    <dbReference type="NCBI Taxonomy" id="45954"/>
    <lineage>
        <taxon>Eukaryota</taxon>
        <taxon>Metazoa</taxon>
        <taxon>Spiralia</taxon>
        <taxon>Lophotrochozoa</taxon>
        <taxon>Mollusca</taxon>
        <taxon>Bivalvia</taxon>
        <taxon>Autobranchia</taxon>
        <taxon>Heteroconchia</taxon>
        <taxon>Euheterodonta</taxon>
        <taxon>Imparidentia</taxon>
        <taxon>Neoheterodontei</taxon>
        <taxon>Myida</taxon>
        <taxon>Dreissenoidea</taxon>
        <taxon>Dreissenidae</taxon>
        <taxon>Dreissena</taxon>
    </lineage>
</organism>
<reference evidence="6" key="1">
    <citation type="journal article" date="2019" name="bioRxiv">
        <title>The Genome of the Zebra Mussel, Dreissena polymorpha: A Resource for Invasive Species Research.</title>
        <authorList>
            <person name="McCartney M.A."/>
            <person name="Auch B."/>
            <person name="Kono T."/>
            <person name="Mallez S."/>
            <person name="Zhang Y."/>
            <person name="Obille A."/>
            <person name="Becker A."/>
            <person name="Abrahante J.E."/>
            <person name="Garbe J."/>
            <person name="Badalamenti J.P."/>
            <person name="Herman A."/>
            <person name="Mangelson H."/>
            <person name="Liachko I."/>
            <person name="Sullivan S."/>
            <person name="Sone E.D."/>
            <person name="Koren S."/>
            <person name="Silverstein K.A.T."/>
            <person name="Beckman K.B."/>
            <person name="Gohl D.M."/>
        </authorList>
    </citation>
    <scope>NUCLEOTIDE SEQUENCE</scope>
    <source>
        <strain evidence="6">Duluth1</strain>
        <tissue evidence="6">Whole animal</tissue>
    </source>
</reference>
<reference evidence="6" key="2">
    <citation type="submission" date="2020-11" db="EMBL/GenBank/DDBJ databases">
        <authorList>
            <person name="McCartney M.A."/>
            <person name="Auch B."/>
            <person name="Kono T."/>
            <person name="Mallez S."/>
            <person name="Becker A."/>
            <person name="Gohl D.M."/>
            <person name="Silverstein K.A.T."/>
            <person name="Koren S."/>
            <person name="Bechman K.B."/>
            <person name="Herman A."/>
            <person name="Abrahante J.E."/>
            <person name="Garbe J."/>
        </authorList>
    </citation>
    <scope>NUCLEOTIDE SEQUENCE</scope>
    <source>
        <strain evidence="6">Duluth1</strain>
        <tissue evidence="6">Whole animal</tissue>
    </source>
</reference>
<dbReference type="SMART" id="SM00032">
    <property type="entry name" value="CCP"/>
    <property type="match status" value="1"/>
</dbReference>
<dbReference type="InterPro" id="IPR035976">
    <property type="entry name" value="Sushi/SCR/CCP_sf"/>
</dbReference>
<dbReference type="CDD" id="cd00033">
    <property type="entry name" value="CCP"/>
    <property type="match status" value="1"/>
</dbReference>
<evidence type="ECO:0000313" key="7">
    <source>
        <dbReference type="Proteomes" id="UP000828390"/>
    </source>
</evidence>
<sequence>MYPNTEFYFCFAGITRIDAVDDFVKTPLCRTLPMGLLSFAILCGAQCTWPSEFRSSTWRSNRHGVLAFTTRNMTGWSFTVDGQTISTWQCTNGDLFQTEGYLMMRSETNFTQFVTSTYWAYLCIRLEKVTLNSYRYYVEEPPQFKIGNERFKLYPNSTLSSKADICHPEYGAVGSEYAVLIRTGSEGSVSVKCPWTSLGRYDYTYMTSDDLVTCEGKGDSWNLCVDETRMVFNLVSCSTQIVHDSGAISCIDSVQSQNATEYYVTLFNNGDVSHNIGSQFSCLAISSDTSKASVAPGYCRQNQTAASFPVNEKTGFPVNETTIDRIGFTLTLKHKSETCLICQVPPYDGNVTVVNNGIATTAFYACTQDYSLNGDAQRTCQENKTWSGKEPKCVCKSGDTASCNVNDCHGYNTTVLLQCCETCSEILGSLTTLTSPTFTFTTSRTASSGSATRTPPPTTPFRSSVTKETLGGNVCPLFEASGGCESGSHCENKEGKPVCVHTESKADNTVAITVGTVCSVVFLALVVVGVVFILRRFHGRRPGSTNGSAFYINTDDISNS</sequence>
<keyword evidence="1 2" id="KW-1015">Disulfide bond</keyword>
<keyword evidence="2" id="KW-0768">Sushi</keyword>
<feature type="region of interest" description="Disordered" evidence="3">
    <location>
        <begin position="443"/>
        <end position="463"/>
    </location>
</feature>
<keyword evidence="4" id="KW-0812">Transmembrane</keyword>
<accession>A0A9D4QQ69</accession>
<evidence type="ECO:0000256" key="4">
    <source>
        <dbReference type="SAM" id="Phobius"/>
    </source>
</evidence>
<feature type="transmembrane region" description="Helical" evidence="4">
    <location>
        <begin position="510"/>
        <end position="534"/>
    </location>
</feature>
<comment type="caution">
    <text evidence="6">The sequence shown here is derived from an EMBL/GenBank/DDBJ whole genome shotgun (WGS) entry which is preliminary data.</text>
</comment>
<dbReference type="InterPro" id="IPR000436">
    <property type="entry name" value="Sushi_SCR_CCP_dom"/>
</dbReference>
<keyword evidence="4" id="KW-0472">Membrane</keyword>
<dbReference type="Pfam" id="PF00084">
    <property type="entry name" value="Sushi"/>
    <property type="match status" value="1"/>
</dbReference>
<evidence type="ECO:0000256" key="3">
    <source>
        <dbReference type="SAM" id="MobiDB-lite"/>
    </source>
</evidence>
<dbReference type="InterPro" id="IPR055470">
    <property type="entry name" value="DUF7042"/>
</dbReference>
<evidence type="ECO:0000256" key="1">
    <source>
        <dbReference type="ARBA" id="ARBA00023157"/>
    </source>
</evidence>
<dbReference type="PROSITE" id="PS50923">
    <property type="entry name" value="SUSHI"/>
    <property type="match status" value="1"/>
</dbReference>
<dbReference type="Proteomes" id="UP000828390">
    <property type="component" value="Unassembled WGS sequence"/>
</dbReference>
<dbReference type="EMBL" id="JAIWYP010000004">
    <property type="protein sequence ID" value="KAH3839203.1"/>
    <property type="molecule type" value="Genomic_DNA"/>
</dbReference>
<feature type="domain" description="Sushi" evidence="5">
    <location>
        <begin position="340"/>
        <end position="395"/>
    </location>
</feature>
<evidence type="ECO:0000313" key="6">
    <source>
        <dbReference type="EMBL" id="KAH3839203.1"/>
    </source>
</evidence>
<dbReference type="SUPFAM" id="SSF57535">
    <property type="entry name" value="Complement control module/SCR domain"/>
    <property type="match status" value="1"/>
</dbReference>